<feature type="region of interest" description="Disordered" evidence="2">
    <location>
        <begin position="74"/>
        <end position="153"/>
    </location>
</feature>
<evidence type="ECO:0000256" key="2">
    <source>
        <dbReference type="SAM" id="MobiDB-lite"/>
    </source>
</evidence>
<dbReference type="EMBL" id="JAIWYP010000001">
    <property type="protein sequence ID" value="KAH3881396.1"/>
    <property type="molecule type" value="Genomic_DNA"/>
</dbReference>
<protein>
    <recommendedName>
        <fullName evidence="5">Round spermatid basic protein 1-like protein</fullName>
    </recommendedName>
</protein>
<comment type="similarity">
    <text evidence="1">Belongs to the round spermatid basic protein 1 family.</text>
</comment>
<feature type="region of interest" description="Disordered" evidence="2">
    <location>
        <begin position="180"/>
        <end position="314"/>
    </location>
</feature>
<feature type="compositionally biased region" description="Basic and acidic residues" evidence="2">
    <location>
        <begin position="457"/>
        <end position="477"/>
    </location>
</feature>
<feature type="compositionally biased region" description="Basic and acidic residues" evidence="2">
    <location>
        <begin position="1247"/>
        <end position="1271"/>
    </location>
</feature>
<gene>
    <name evidence="3" type="ORF">DPMN_005322</name>
</gene>
<feature type="compositionally biased region" description="Polar residues" evidence="2">
    <location>
        <begin position="372"/>
        <end position="387"/>
    </location>
</feature>
<feature type="compositionally biased region" description="Basic and acidic residues" evidence="2">
    <location>
        <begin position="200"/>
        <end position="210"/>
    </location>
</feature>
<keyword evidence="4" id="KW-1185">Reference proteome</keyword>
<feature type="compositionally biased region" description="Basic and acidic residues" evidence="2">
    <location>
        <begin position="656"/>
        <end position="669"/>
    </location>
</feature>
<dbReference type="PANTHER" id="PTHR13354:SF11">
    <property type="entry name" value="LYSINE-SPECIFIC DEMETHYLASE 9"/>
    <property type="match status" value="1"/>
</dbReference>
<feature type="compositionally biased region" description="Basic and acidic residues" evidence="2">
    <location>
        <begin position="1145"/>
        <end position="1158"/>
    </location>
</feature>
<accession>A0A9D4MTA0</accession>
<feature type="compositionally biased region" description="Basic and acidic residues" evidence="2">
    <location>
        <begin position="278"/>
        <end position="298"/>
    </location>
</feature>
<feature type="compositionally biased region" description="Basic and acidic residues" evidence="2">
    <location>
        <begin position="417"/>
        <end position="436"/>
    </location>
</feature>
<reference evidence="3" key="1">
    <citation type="journal article" date="2019" name="bioRxiv">
        <title>The Genome of the Zebra Mussel, Dreissena polymorpha: A Resource for Invasive Species Research.</title>
        <authorList>
            <person name="McCartney M.A."/>
            <person name="Auch B."/>
            <person name="Kono T."/>
            <person name="Mallez S."/>
            <person name="Zhang Y."/>
            <person name="Obille A."/>
            <person name="Becker A."/>
            <person name="Abrahante J.E."/>
            <person name="Garbe J."/>
            <person name="Badalamenti J.P."/>
            <person name="Herman A."/>
            <person name="Mangelson H."/>
            <person name="Liachko I."/>
            <person name="Sullivan S."/>
            <person name="Sone E.D."/>
            <person name="Koren S."/>
            <person name="Silverstein K.A.T."/>
            <person name="Beckman K.B."/>
            <person name="Gohl D.M."/>
        </authorList>
    </citation>
    <scope>NUCLEOTIDE SEQUENCE</scope>
    <source>
        <strain evidence="3">Duluth1</strain>
        <tissue evidence="3">Whole animal</tissue>
    </source>
</reference>
<comment type="caution">
    <text evidence="3">The sequence shown here is derived from an EMBL/GenBank/DDBJ whole genome shotgun (WGS) entry which is preliminary data.</text>
</comment>
<evidence type="ECO:0000313" key="3">
    <source>
        <dbReference type="EMBL" id="KAH3881396.1"/>
    </source>
</evidence>
<evidence type="ECO:0000313" key="4">
    <source>
        <dbReference type="Proteomes" id="UP000828390"/>
    </source>
</evidence>
<feature type="region of interest" description="Disordered" evidence="2">
    <location>
        <begin position="1246"/>
        <end position="1271"/>
    </location>
</feature>
<feature type="region of interest" description="Disordered" evidence="2">
    <location>
        <begin position="372"/>
        <end position="669"/>
    </location>
</feature>
<dbReference type="OrthoDB" id="6020087at2759"/>
<feature type="compositionally biased region" description="Low complexity" evidence="2">
    <location>
        <begin position="135"/>
        <end position="145"/>
    </location>
</feature>
<sequence>MDECVNNSKQTTCSTDSIKEQEAIADSSGVLPNVNYMPQSDQDVKAFSKKATIEKRQNLPGNHNVHVTMSDQIKETQYSKKHKLSPPGIQTVNVENPDNPEIGKRRRIQHDYRRLSSSGYLDDYETGRERRFSSDSDATSASPSPNKAKAVLTQGKECAALQEKENTEGDALPRVKLTLKLSKTENGSFVNGSVEANSELTHDGAEDGTKDHKKHKSSDQNGHHSQHKEKSHHHKHHHSKHAGKSDTNSNSQAPNGLSENSSIKQRTDSKSQACDGPEEIRKIKQKTDSNHQTHDGHAESGTIKKGTASYDNKKTILSHEQNMLDAKSDKNVIITGDKYDSALNVASLMISESEHKTANKLEDKCSKYEQIGKSSVEMSSNHEQIGKSSVERSSNHEQISKSSVERSSNLEQIGKSSVEKSSNHEQIGKSSVEKSIVEMSSDSTKPKPETAKSVSVKYDDPLKMMAVKEKQKEDSSRIKSSSHSNKHHRHGKERPEGHSSKSVSHPRSEHKTSDGKVVASAEKKELKDGSFDRSQDSNTKSQKSTHTSSTDNKSGSTKSDIGKSDSVSKTSSQSSSKSEHKHHTPSKSSKTDHNSHDRTKSHSHESHSEKRSSEATSGEKSRSHHRKKRIVNCGVQVNMNKRRMENKETQISGELDTEKQYSSDDSLKFSDKKQQRIAYIQENISNTEQQKLYAIKHNKWTPKKRSSADTPEKSVVEFHHDISTKSLENKHYTGTTEALDKCKFKSLFHVEQYSNGGGLVCHAYQEEINKLSDTEKSEFAREFLDFVYGEPTTGVANCVMGIVHEALAEMPDLVELLADKYPHLTIKAGVLGKSDIETMSMEKYREQLHKSYQSGTFRCGPLLQVSLVGTAQEEVGDYFPEILNLFEQDPFLNLVMPWGELSSVRMASRNLSNDGPIMWTRPGEQVIPTADMPKSPFKRKRGMNELKNLQYLPRVSEPRETLIEDRTRCHADHVGHGFDRHTTGAVGMLKAVTCGQKPVQDRIVKDVICFHPRDFMALVDKLQLDLHEPPVSQCVAWLEDAKLNCLHREGIRYARIQLRDNDIYFIPRNVIHQFKTVSAVTSVAWHVRLKRYYAEPDSEMMEQHKRLEAEMALSRTKELEDLARKEKERKEAAIVARERRLEKQRARMEEEATMKRLQGDSTPIKMDDSDSGSSHAWDSENLDLKHSVKHEGCFESDFEKVSTGEKNESSVVEILKTPVKFQELIGSCVAEEEVTPKKQIMASMNTKTEKHCVDTQGGKTKEDKHDSEKTGVVHNEDETGVSMTENLSVACVQVISKESVTSKAAHSHESPRDVEDLGLNIDNTEMSNSAAVAVQQVNTVGNENDPSLSETVEEMSEAIIPSEDTVDDKGDHPCLDHKGDNSASGH</sequence>
<evidence type="ECO:0008006" key="5">
    <source>
        <dbReference type="Google" id="ProtNLM"/>
    </source>
</evidence>
<proteinExistence type="inferred from homology"/>
<dbReference type="Proteomes" id="UP000828390">
    <property type="component" value="Unassembled WGS sequence"/>
</dbReference>
<evidence type="ECO:0000256" key="1">
    <source>
        <dbReference type="ARBA" id="ARBA00010560"/>
    </source>
</evidence>
<feature type="compositionally biased region" description="Low complexity" evidence="2">
    <location>
        <begin position="537"/>
        <end position="550"/>
    </location>
</feature>
<reference evidence="3" key="2">
    <citation type="submission" date="2020-11" db="EMBL/GenBank/DDBJ databases">
        <authorList>
            <person name="McCartney M.A."/>
            <person name="Auch B."/>
            <person name="Kono T."/>
            <person name="Mallez S."/>
            <person name="Becker A."/>
            <person name="Gohl D.M."/>
            <person name="Silverstein K.A.T."/>
            <person name="Koren S."/>
            <person name="Bechman K.B."/>
            <person name="Herman A."/>
            <person name="Abrahante J.E."/>
            <person name="Garbe J."/>
        </authorList>
    </citation>
    <scope>NUCLEOTIDE SEQUENCE</scope>
    <source>
        <strain evidence="3">Duluth1</strain>
        <tissue evidence="3">Whole animal</tissue>
    </source>
</reference>
<feature type="region of interest" description="Disordered" evidence="2">
    <location>
        <begin position="1360"/>
        <end position="1386"/>
    </location>
</feature>
<dbReference type="PANTHER" id="PTHR13354">
    <property type="entry name" value="ROUND SPERMATID BASIC PROTEIN 1"/>
    <property type="match status" value="1"/>
</dbReference>
<feature type="compositionally biased region" description="Basic and acidic residues" evidence="2">
    <location>
        <begin position="389"/>
        <end position="399"/>
    </location>
</feature>
<feature type="compositionally biased region" description="Basic residues" evidence="2">
    <location>
        <begin position="224"/>
        <end position="242"/>
    </location>
</feature>
<dbReference type="GO" id="GO:0005634">
    <property type="term" value="C:nucleus"/>
    <property type="evidence" value="ECO:0007669"/>
    <property type="project" value="InterPro"/>
</dbReference>
<feature type="compositionally biased region" description="Basic and acidic residues" evidence="2">
    <location>
        <begin position="1367"/>
        <end position="1380"/>
    </location>
</feature>
<feature type="compositionally biased region" description="Basic and acidic residues" evidence="2">
    <location>
        <begin position="125"/>
        <end position="134"/>
    </location>
</feature>
<feature type="region of interest" description="Disordered" evidence="2">
    <location>
        <begin position="1145"/>
        <end position="1178"/>
    </location>
</feature>
<feature type="compositionally biased region" description="Basic and acidic residues" evidence="2">
    <location>
        <begin position="521"/>
        <end position="535"/>
    </location>
</feature>
<feature type="compositionally biased region" description="Low complexity" evidence="2">
    <location>
        <begin position="564"/>
        <end position="576"/>
    </location>
</feature>
<dbReference type="InterPro" id="IPR026306">
    <property type="entry name" value="RSBN1/Dpy-2/CEP530"/>
</dbReference>
<feature type="compositionally biased region" description="Polar residues" evidence="2">
    <location>
        <begin position="184"/>
        <end position="199"/>
    </location>
</feature>
<name>A0A9D4MTA0_DREPO</name>
<feature type="compositionally biased region" description="Polar residues" evidence="2">
    <location>
        <begin position="400"/>
        <end position="415"/>
    </location>
</feature>
<organism evidence="3 4">
    <name type="scientific">Dreissena polymorpha</name>
    <name type="common">Zebra mussel</name>
    <name type="synonym">Mytilus polymorpha</name>
    <dbReference type="NCBI Taxonomy" id="45954"/>
    <lineage>
        <taxon>Eukaryota</taxon>
        <taxon>Metazoa</taxon>
        <taxon>Spiralia</taxon>
        <taxon>Lophotrochozoa</taxon>
        <taxon>Mollusca</taxon>
        <taxon>Bivalvia</taxon>
        <taxon>Autobranchia</taxon>
        <taxon>Heteroconchia</taxon>
        <taxon>Euheterodonta</taxon>
        <taxon>Imparidentia</taxon>
        <taxon>Neoheterodontei</taxon>
        <taxon>Myida</taxon>
        <taxon>Dreissenoidea</taxon>
        <taxon>Dreissenidae</taxon>
        <taxon>Dreissena</taxon>
    </lineage>
</organism>
<feature type="compositionally biased region" description="Basic and acidic residues" evidence="2">
    <location>
        <begin position="589"/>
        <end position="621"/>
    </location>
</feature>
<feature type="compositionally biased region" description="Polar residues" evidence="2">
    <location>
        <begin position="245"/>
        <end position="264"/>
    </location>
</feature>